<sequence>MTMVTALVLLNTEKGRINEVAEALAALPGITEVYSLAGIHDLAAIIRVGSNDELADVVTHHMLKVDGIRDSQTHVAFRVHSKHDLDDMFAIGNEEAG</sequence>
<dbReference type="InterPro" id="IPR019887">
    <property type="entry name" value="Tscrpt_reg_AsnC/Lrp_C"/>
</dbReference>
<evidence type="ECO:0000313" key="3">
    <source>
        <dbReference type="Proteomes" id="UP000246569"/>
    </source>
</evidence>
<proteinExistence type="predicted"/>
<dbReference type="SUPFAM" id="SSF54909">
    <property type="entry name" value="Dimeric alpha+beta barrel"/>
    <property type="match status" value="1"/>
</dbReference>
<keyword evidence="3" id="KW-1185">Reference proteome</keyword>
<dbReference type="EMBL" id="QGTJ01000004">
    <property type="protein sequence ID" value="PWV62336.1"/>
    <property type="molecule type" value="Genomic_DNA"/>
</dbReference>
<evidence type="ECO:0000313" key="2">
    <source>
        <dbReference type="EMBL" id="PWV62336.1"/>
    </source>
</evidence>
<accession>A0A317MVU4</accession>
<gene>
    <name evidence="2" type="ORF">C7443_104131</name>
</gene>
<protein>
    <submittedName>
        <fullName evidence="2">AsnC family transcriptional regulator</fullName>
    </submittedName>
</protein>
<comment type="caution">
    <text evidence="2">The sequence shown here is derived from an EMBL/GenBank/DDBJ whole genome shotgun (WGS) entry which is preliminary data.</text>
</comment>
<feature type="domain" description="Transcription regulator AsnC/Lrp ligand binding" evidence="1">
    <location>
        <begin position="8"/>
        <end position="78"/>
    </location>
</feature>
<dbReference type="InterPro" id="IPR011008">
    <property type="entry name" value="Dimeric_a/b-barrel"/>
</dbReference>
<evidence type="ECO:0000259" key="1">
    <source>
        <dbReference type="Pfam" id="PF01037"/>
    </source>
</evidence>
<dbReference type="RefSeq" id="WP_425467074.1">
    <property type="nucleotide sequence ID" value="NZ_QGTJ01000004.1"/>
</dbReference>
<dbReference type="Proteomes" id="UP000246569">
    <property type="component" value="Unassembled WGS sequence"/>
</dbReference>
<name>A0A317MVU4_9GAMM</name>
<reference evidence="2 3" key="1">
    <citation type="submission" date="2018-05" db="EMBL/GenBank/DDBJ databases">
        <title>Genomic Encyclopedia of Type Strains, Phase IV (KMG-IV): sequencing the most valuable type-strain genomes for metagenomic binning, comparative biology and taxonomic classification.</title>
        <authorList>
            <person name="Goeker M."/>
        </authorList>
    </citation>
    <scope>NUCLEOTIDE SEQUENCE [LARGE SCALE GENOMIC DNA]</scope>
    <source>
        <strain evidence="2 3">DSM 23606</strain>
    </source>
</reference>
<organism evidence="2 3">
    <name type="scientific">Plasticicumulans acidivorans</name>
    <dbReference type="NCBI Taxonomy" id="886464"/>
    <lineage>
        <taxon>Bacteria</taxon>
        <taxon>Pseudomonadati</taxon>
        <taxon>Pseudomonadota</taxon>
        <taxon>Gammaproteobacteria</taxon>
        <taxon>Candidatus Competibacteraceae</taxon>
        <taxon>Plasticicumulans</taxon>
    </lineage>
</organism>
<dbReference type="AlphaFoldDB" id="A0A317MVU4"/>
<dbReference type="Gene3D" id="3.30.70.920">
    <property type="match status" value="1"/>
</dbReference>
<dbReference type="Pfam" id="PF01037">
    <property type="entry name" value="AsnC_trans_reg"/>
    <property type="match status" value="1"/>
</dbReference>